<dbReference type="AlphaFoldDB" id="A0AA40CLX7"/>
<evidence type="ECO:0008006" key="4">
    <source>
        <dbReference type="Google" id="ProtNLM"/>
    </source>
</evidence>
<accession>A0AA40CLX7</accession>
<sequence length="161" mass="17875">MEGKTGKWSCCLSTFADSAALNGDASGIRKTSAGRRKLLPGHDPPTRDGAPYMPDNRPVHLRSPPPPSYNHRESRRPASQAIIGDGDSGDEAVMNPARNAVKPDASHGRRCFWTDHELTTLLVLRSRGLTYRKIAEEYLPNHGKNACEAQFLRLRNRYLPN</sequence>
<evidence type="ECO:0000256" key="1">
    <source>
        <dbReference type="SAM" id="MobiDB-lite"/>
    </source>
</evidence>
<gene>
    <name evidence="2" type="ORF">B0T16DRAFT_513157</name>
</gene>
<evidence type="ECO:0000313" key="3">
    <source>
        <dbReference type="Proteomes" id="UP001174936"/>
    </source>
</evidence>
<comment type="caution">
    <text evidence="2">The sequence shown here is derived from an EMBL/GenBank/DDBJ whole genome shotgun (WGS) entry which is preliminary data.</text>
</comment>
<dbReference type="EMBL" id="JAULSV010000005">
    <property type="protein sequence ID" value="KAK0643821.1"/>
    <property type="molecule type" value="Genomic_DNA"/>
</dbReference>
<dbReference type="Proteomes" id="UP001174936">
    <property type="component" value="Unassembled WGS sequence"/>
</dbReference>
<feature type="region of interest" description="Disordered" evidence="1">
    <location>
        <begin position="23"/>
        <end position="94"/>
    </location>
</feature>
<keyword evidence="3" id="KW-1185">Reference proteome</keyword>
<proteinExistence type="predicted"/>
<evidence type="ECO:0000313" key="2">
    <source>
        <dbReference type="EMBL" id="KAK0643821.1"/>
    </source>
</evidence>
<reference evidence="2" key="1">
    <citation type="submission" date="2023-06" db="EMBL/GenBank/DDBJ databases">
        <title>Genome-scale phylogeny and comparative genomics of the fungal order Sordariales.</title>
        <authorList>
            <consortium name="Lawrence Berkeley National Laboratory"/>
            <person name="Hensen N."/>
            <person name="Bonometti L."/>
            <person name="Westerberg I."/>
            <person name="Brannstrom I.O."/>
            <person name="Guillou S."/>
            <person name="Cros-Aarteil S."/>
            <person name="Calhoun S."/>
            <person name="Haridas S."/>
            <person name="Kuo A."/>
            <person name="Mondo S."/>
            <person name="Pangilinan J."/>
            <person name="Riley R."/>
            <person name="Labutti K."/>
            <person name="Andreopoulos B."/>
            <person name="Lipzen A."/>
            <person name="Chen C."/>
            <person name="Yanf M."/>
            <person name="Daum C."/>
            <person name="Ng V."/>
            <person name="Clum A."/>
            <person name="Steindorff A."/>
            <person name="Ohm R."/>
            <person name="Martin F."/>
            <person name="Silar P."/>
            <person name="Natvig D."/>
            <person name="Lalanne C."/>
            <person name="Gautier V."/>
            <person name="Ament-Velasquez S.L."/>
            <person name="Kruys A."/>
            <person name="Hutchinson M.I."/>
            <person name="Powell A.J."/>
            <person name="Barry K."/>
            <person name="Miller A.N."/>
            <person name="Grigoriev I.V."/>
            <person name="Debuchy R."/>
            <person name="Gladieux P."/>
            <person name="Thoren M.H."/>
            <person name="Johannesson H."/>
        </authorList>
    </citation>
    <scope>NUCLEOTIDE SEQUENCE</scope>
    <source>
        <strain evidence="2">SMH2532-1</strain>
    </source>
</reference>
<organism evidence="2 3">
    <name type="scientific">Cercophora newfieldiana</name>
    <dbReference type="NCBI Taxonomy" id="92897"/>
    <lineage>
        <taxon>Eukaryota</taxon>
        <taxon>Fungi</taxon>
        <taxon>Dikarya</taxon>
        <taxon>Ascomycota</taxon>
        <taxon>Pezizomycotina</taxon>
        <taxon>Sordariomycetes</taxon>
        <taxon>Sordariomycetidae</taxon>
        <taxon>Sordariales</taxon>
        <taxon>Lasiosphaeriaceae</taxon>
        <taxon>Cercophora</taxon>
    </lineage>
</organism>
<protein>
    <recommendedName>
        <fullName evidence="4">Myb-like domain-containing protein</fullName>
    </recommendedName>
</protein>
<name>A0AA40CLX7_9PEZI</name>